<dbReference type="InterPro" id="IPR038673">
    <property type="entry name" value="OprB_sf"/>
</dbReference>
<dbReference type="PANTHER" id="PTHR37944">
    <property type="entry name" value="PORIN B"/>
    <property type="match status" value="1"/>
</dbReference>
<keyword evidence="2" id="KW-0732">Signal</keyword>
<name>L0R919_9BACT</name>
<organism evidence="3 4">
    <name type="scientific">Maridesulfovibrio hydrothermalis AM13 = DSM 14728</name>
    <dbReference type="NCBI Taxonomy" id="1121451"/>
    <lineage>
        <taxon>Bacteria</taxon>
        <taxon>Pseudomonadati</taxon>
        <taxon>Thermodesulfobacteriota</taxon>
        <taxon>Desulfovibrionia</taxon>
        <taxon>Desulfovibrionales</taxon>
        <taxon>Desulfovibrionaceae</taxon>
        <taxon>Maridesulfovibrio</taxon>
    </lineage>
</organism>
<protein>
    <submittedName>
        <fullName evidence="3">Putative Carbohydrate-selective porin OprB</fullName>
    </submittedName>
</protein>
<dbReference type="RefSeq" id="WP_015335288.1">
    <property type="nucleotide sequence ID" value="NC_020055.1"/>
</dbReference>
<dbReference type="AlphaFoldDB" id="L0R919"/>
<dbReference type="EMBL" id="FO203522">
    <property type="protein sequence ID" value="CCO22680.1"/>
    <property type="molecule type" value="Genomic_DNA"/>
</dbReference>
<proteinExistence type="inferred from homology"/>
<dbReference type="InterPro" id="IPR052932">
    <property type="entry name" value="OprB_Porin"/>
</dbReference>
<dbReference type="PANTHER" id="PTHR37944:SF1">
    <property type="entry name" value="PORIN B"/>
    <property type="match status" value="1"/>
</dbReference>
<dbReference type="Gene3D" id="2.40.160.180">
    <property type="entry name" value="Carbohydrate-selective porin OprB"/>
    <property type="match status" value="1"/>
</dbReference>
<sequence>MKKLITILALLALVSSAGPCYAADSLRKHLRLYGQEYKPESVLLKPIQDMWTKVQNTTRPLSLDGDVLGYWQGYGGTKIGGENKEGRNYGAVKARLRLNWNPFADGQLFVQMQGGYSDTGSNPSSRGLVATPLNAQSSRTTAGGQASISDVLYTHHFADERIYVTLGWTDPESFIDENRFAGNGRTQFVNTIFNNEPIFDSIDESLPIIAAGFKPVEEFRFTFLAQASKYSALSNDQQKGAFDDMAYNPLIGGQLTYSPSFGKLKGNYRIFGWTNTYDQPRLDGDEESANWGIAFNMDQDITEDFGVFARLGKGNAAVNNITWSWSTGTHWEGPLPGRDEDVWGIAAGGVQGSKHTVNNDMEFHYETYYQIKLTDNFSIVPDVSYVTNPLANDSNDDILFGMLKFFFTFSTP</sequence>
<reference evidence="3 4" key="1">
    <citation type="submission" date="2012-10" db="EMBL/GenBank/DDBJ databases">
        <authorList>
            <person name="Genoscope - CEA"/>
        </authorList>
    </citation>
    <scope>NUCLEOTIDE SEQUENCE [LARGE SCALE GENOMIC DNA]</scope>
    <source>
        <strain evidence="4">AM13 / DSM 14728</strain>
    </source>
</reference>
<dbReference type="STRING" id="1121451.DESAM_20393"/>
<keyword evidence="4" id="KW-1185">Reference proteome</keyword>
<dbReference type="Pfam" id="PF04966">
    <property type="entry name" value="OprB"/>
    <property type="match status" value="1"/>
</dbReference>
<dbReference type="HOGENOM" id="CLU_666873_0_0_7"/>
<evidence type="ECO:0000256" key="2">
    <source>
        <dbReference type="RuleBase" id="RU363072"/>
    </source>
</evidence>
<dbReference type="eggNOG" id="COG3659">
    <property type="taxonomic scope" value="Bacteria"/>
</dbReference>
<evidence type="ECO:0000256" key="1">
    <source>
        <dbReference type="ARBA" id="ARBA00008769"/>
    </source>
</evidence>
<accession>L0R919</accession>
<dbReference type="Proteomes" id="UP000010808">
    <property type="component" value="Chromosome"/>
</dbReference>
<evidence type="ECO:0000313" key="4">
    <source>
        <dbReference type="Proteomes" id="UP000010808"/>
    </source>
</evidence>
<dbReference type="KEGG" id="dhy:DESAM_20393"/>
<dbReference type="GO" id="GO:0008643">
    <property type="term" value="P:carbohydrate transport"/>
    <property type="evidence" value="ECO:0007669"/>
    <property type="project" value="InterPro"/>
</dbReference>
<dbReference type="GO" id="GO:0015288">
    <property type="term" value="F:porin activity"/>
    <property type="evidence" value="ECO:0007669"/>
    <property type="project" value="InterPro"/>
</dbReference>
<dbReference type="GO" id="GO:0016020">
    <property type="term" value="C:membrane"/>
    <property type="evidence" value="ECO:0007669"/>
    <property type="project" value="InterPro"/>
</dbReference>
<comment type="similarity">
    <text evidence="1 2">Belongs to the OprB family.</text>
</comment>
<feature type="chain" id="PRO_5007231806" evidence="2">
    <location>
        <begin position="23"/>
        <end position="412"/>
    </location>
</feature>
<dbReference type="PATRIC" id="fig|1121451.3.peg.660"/>
<feature type="signal peptide" evidence="2">
    <location>
        <begin position="1"/>
        <end position="22"/>
    </location>
</feature>
<gene>
    <name evidence="3" type="ORF">DESAM_20393</name>
</gene>
<dbReference type="OrthoDB" id="5755240at2"/>
<evidence type="ECO:0000313" key="3">
    <source>
        <dbReference type="EMBL" id="CCO22680.1"/>
    </source>
</evidence>
<dbReference type="InterPro" id="IPR007049">
    <property type="entry name" value="Carb-sel_porin_OprB"/>
</dbReference>